<evidence type="ECO:0000313" key="2">
    <source>
        <dbReference type="Proteomes" id="UP000076796"/>
    </source>
</evidence>
<name>A0A163KA78_9BACL</name>
<dbReference type="GeneID" id="97557526"/>
<sequence>MARVTALLGAGASVDIGGPLSVDLTYRVRARVQEIYDPKTQNINRVPFFNEVPTKLDNYFSPEKVILRIYFMRLKASLHSHEDGDQGLLKNSNLI</sequence>
<comment type="caution">
    <text evidence="1">The sequence shown here is derived from an EMBL/GenBank/DDBJ whole genome shotgun (WGS) entry which is preliminary data.</text>
</comment>
<dbReference type="AlphaFoldDB" id="A0A163KA78"/>
<dbReference type="EMBL" id="LWMH01000001">
    <property type="protein sequence ID" value="KZS47089.1"/>
    <property type="molecule type" value="Genomic_DNA"/>
</dbReference>
<dbReference type="Proteomes" id="UP000076796">
    <property type="component" value="Unassembled WGS sequence"/>
</dbReference>
<gene>
    <name evidence="1" type="ORF">AWU65_14725</name>
</gene>
<proteinExistence type="predicted"/>
<evidence type="ECO:0000313" key="1">
    <source>
        <dbReference type="EMBL" id="KZS47089.1"/>
    </source>
</evidence>
<dbReference type="RefSeq" id="WP_063478659.1">
    <property type="nucleotide sequence ID" value="NZ_CP147845.1"/>
</dbReference>
<accession>A0A163KA78</accession>
<protein>
    <submittedName>
        <fullName evidence="1">Uncharacterized protein</fullName>
    </submittedName>
</protein>
<keyword evidence="2" id="KW-1185">Reference proteome</keyword>
<organism evidence="1 2">
    <name type="scientific">Paenibacillus glucanolyticus</name>
    <dbReference type="NCBI Taxonomy" id="59843"/>
    <lineage>
        <taxon>Bacteria</taxon>
        <taxon>Bacillati</taxon>
        <taxon>Bacillota</taxon>
        <taxon>Bacilli</taxon>
        <taxon>Bacillales</taxon>
        <taxon>Paenibacillaceae</taxon>
        <taxon>Paenibacillus</taxon>
    </lineage>
</organism>
<reference evidence="1" key="1">
    <citation type="journal article" date="2016" name="Genome Announc.">
        <title>Draft genomes of two strains of Paenibacillus glucanolyticus with capability to degrade lignocellulose.</title>
        <authorList>
            <person name="Mathews S.L."/>
            <person name="Pawlak J."/>
            <person name="Grunden A.M."/>
        </authorList>
    </citation>
    <scope>NUCLEOTIDE SEQUENCE [LARGE SCALE GENOMIC DNA]</scope>
    <source>
        <strain evidence="1">SLM1</strain>
    </source>
</reference>